<evidence type="ECO:0000256" key="1">
    <source>
        <dbReference type="SAM" id="Phobius"/>
    </source>
</evidence>
<proteinExistence type="predicted"/>
<dbReference type="STRING" id="582672.SAMN05216360_108264"/>
<keyword evidence="3" id="KW-1185">Reference proteome</keyword>
<name>A0A1H0BQX3_9HYPH</name>
<dbReference type="Proteomes" id="UP000198704">
    <property type="component" value="Unassembled WGS sequence"/>
</dbReference>
<organism evidence="2 3">
    <name type="scientific">Methylobacterium phyllostachyos</name>
    <dbReference type="NCBI Taxonomy" id="582672"/>
    <lineage>
        <taxon>Bacteria</taxon>
        <taxon>Pseudomonadati</taxon>
        <taxon>Pseudomonadota</taxon>
        <taxon>Alphaproteobacteria</taxon>
        <taxon>Hyphomicrobiales</taxon>
        <taxon>Methylobacteriaceae</taxon>
        <taxon>Methylobacterium</taxon>
    </lineage>
</organism>
<evidence type="ECO:0000313" key="3">
    <source>
        <dbReference type="Proteomes" id="UP000198704"/>
    </source>
</evidence>
<protein>
    <submittedName>
        <fullName evidence="2">Uncharacterized protein</fullName>
    </submittedName>
</protein>
<keyword evidence="1" id="KW-0812">Transmembrane</keyword>
<dbReference type="AlphaFoldDB" id="A0A1H0BQX3"/>
<keyword evidence="1" id="KW-0472">Membrane</keyword>
<dbReference type="EMBL" id="FNHS01000008">
    <property type="protein sequence ID" value="SDN48049.1"/>
    <property type="molecule type" value="Genomic_DNA"/>
</dbReference>
<accession>A0A1H0BQX3</accession>
<gene>
    <name evidence="2" type="ORF">SAMN05216360_108264</name>
</gene>
<sequence length="72" mass="7751">MIVGMLVSAAIAVFGLLVALGRIGHPIDDQLVSNYGWSILTIGIALFVLFGFGWFNRTRKARSSARTLGRSA</sequence>
<feature type="transmembrane region" description="Helical" evidence="1">
    <location>
        <begin position="37"/>
        <end position="56"/>
    </location>
</feature>
<dbReference type="RefSeq" id="WP_091717047.1">
    <property type="nucleotide sequence ID" value="NZ_FNHS01000008.1"/>
</dbReference>
<keyword evidence="1" id="KW-1133">Transmembrane helix</keyword>
<evidence type="ECO:0000313" key="2">
    <source>
        <dbReference type="EMBL" id="SDN48049.1"/>
    </source>
</evidence>
<dbReference type="OrthoDB" id="8002004at2"/>
<reference evidence="3" key="1">
    <citation type="submission" date="2016-10" db="EMBL/GenBank/DDBJ databases">
        <authorList>
            <person name="Varghese N."/>
            <person name="Submissions S."/>
        </authorList>
    </citation>
    <scope>NUCLEOTIDE SEQUENCE [LARGE SCALE GENOMIC DNA]</scope>
    <source>
        <strain evidence="3">BL47</strain>
    </source>
</reference>